<evidence type="ECO:0000256" key="1">
    <source>
        <dbReference type="ARBA" id="ARBA00004141"/>
    </source>
</evidence>
<dbReference type="Pfam" id="PF01496">
    <property type="entry name" value="V_ATPase_I"/>
    <property type="match status" value="2"/>
</dbReference>
<evidence type="ECO:0000256" key="8">
    <source>
        <dbReference type="ARBA" id="ARBA00023136"/>
    </source>
</evidence>
<evidence type="ECO:0000256" key="7">
    <source>
        <dbReference type="ARBA" id="ARBA00023065"/>
    </source>
</evidence>
<dbReference type="GO" id="GO:0000220">
    <property type="term" value="C:vacuolar proton-transporting V-type ATPase, V0 domain"/>
    <property type="evidence" value="ECO:0007669"/>
    <property type="project" value="InterPro"/>
</dbReference>
<evidence type="ECO:0000313" key="10">
    <source>
        <dbReference type="EnsemblMetazoa" id="XP_014240542.1"/>
    </source>
</evidence>
<dbReference type="OMA" id="CENQIRD"/>
<dbReference type="PIRSF" id="PIRSF001293">
    <property type="entry name" value="ATP6V0A1"/>
    <property type="match status" value="1"/>
</dbReference>
<evidence type="ECO:0000256" key="6">
    <source>
        <dbReference type="ARBA" id="ARBA00022989"/>
    </source>
</evidence>
<feature type="transmembrane region" description="Helical" evidence="9">
    <location>
        <begin position="637"/>
        <end position="659"/>
    </location>
</feature>
<dbReference type="GO" id="GO:0051117">
    <property type="term" value="F:ATPase binding"/>
    <property type="evidence" value="ECO:0007669"/>
    <property type="project" value="TreeGrafter"/>
</dbReference>
<keyword evidence="11" id="KW-1185">Reference proteome</keyword>
<proteinExistence type="inferred from homology"/>
<dbReference type="OrthoDB" id="10264220at2759"/>
<name>A0A8I6RDP7_CIMLE</name>
<keyword evidence="8 9" id="KW-0472">Membrane</keyword>
<dbReference type="KEGG" id="clec:106661561"/>
<feature type="transmembrane region" description="Helical" evidence="9">
    <location>
        <begin position="595"/>
        <end position="614"/>
    </location>
</feature>
<dbReference type="InterPro" id="IPR026028">
    <property type="entry name" value="V-type_ATPase_116kDa_su_euka"/>
</dbReference>
<keyword evidence="5 9" id="KW-0375">Hydrogen ion transport</keyword>
<dbReference type="GeneID" id="106661561"/>
<feature type="transmembrane region" description="Helical" evidence="9">
    <location>
        <begin position="393"/>
        <end position="418"/>
    </location>
</feature>
<feature type="transmembrane region" description="Helical" evidence="9">
    <location>
        <begin position="530"/>
        <end position="548"/>
    </location>
</feature>
<comment type="function">
    <text evidence="9">Essential component of the vacuolar proton pump (V-ATPase), a multimeric enzyme that catalyzes the translocation of protons across the membranes. Required for assembly and activity of the V-ATPase.</text>
</comment>
<comment type="subcellular location">
    <subcellularLocation>
        <location evidence="1">Membrane</location>
        <topology evidence="1">Multi-pass membrane protein</topology>
    </subcellularLocation>
</comment>
<dbReference type="InterPro" id="IPR002490">
    <property type="entry name" value="V-ATPase_116kDa_su"/>
</dbReference>
<dbReference type="RefSeq" id="XP_014240542.1">
    <property type="nucleotide sequence ID" value="XM_014385056.1"/>
</dbReference>
<dbReference type="PANTHER" id="PTHR11629:SF61">
    <property type="entry name" value="V-TYPE PROTON ATPASE SUBUNIT A"/>
    <property type="match status" value="1"/>
</dbReference>
<keyword evidence="3 9" id="KW-0813">Transport</keyword>
<feature type="transmembrane region" description="Helical" evidence="9">
    <location>
        <begin position="741"/>
        <end position="762"/>
    </location>
</feature>
<evidence type="ECO:0000256" key="4">
    <source>
        <dbReference type="ARBA" id="ARBA00022692"/>
    </source>
</evidence>
<sequence length="802" mass="90935">MRFLRSEKMNLCNILIDPSAAFDSVANLGEVGIVQFQDLNEDQNPHLRKFAAQIKAIDALEQKLEILTKILTNNNIKIPKCKKAVEAPSEREILDLASSNIEDMDILRKVTDSISEVASDVEKIKENLGLNQDCRSILQLTLKLMSSGLNKTNITSSTDESGRQEAFKGENIITIIGGIISTSRAYTFETVISRICRGNFILHTAPNYPSKERNTEPRTEFIIFCHGTGIPNKIESLSKSYKAITLRIPNERSKCIELIKDCENQIRDIQQTLVSVLDQQDQELKAVAKQHDCWNKKLKKAKAIYNTLNSMDTDTNKSIYIAQCWVPEKKVNKLKEVLSKSESKGDMKTIVQIQATDDIPPTYFEQNKFTQAFQNIIDAYGVPSYQEINPMPFAVITFPFLFGVMFGDIGHGFLMFSAALAAVCFEKPLIEKKIDNEIWTMLFGGRYIILLMGAFSMYAGFMYNDCFGNSLNFESSWSVNYNLSTVHNNPSLELNPTEDYKGTPYPFGLDPTWVLAVNKIDFQNSFKMKAAIIFGIIQMEFGLFLSLLNDLYFKEYLNVYSEFLPRLIFFTNLFGYLVFLVFYKWLNYGPGNGNLYSSACAPSVLITFINMMLFKKYETLPNCAQQFYPGQAIAQPLLVYAAILCLPWMLLLKPTILLVRLSKAKKGPKPAKGHSDEGVMDIIVTASIHTIEFALGCVSYTASYLRLWALSLAHSQLSEVLWKMILINSYMLVPDIVGLNYFLVYIMFLVWSFLTVGILVLMEGLSAFLHALRLHWMEFQSKYYAGTGYLFIPFAFKGIIDD</sequence>
<reference evidence="10" key="1">
    <citation type="submission" date="2022-01" db="UniProtKB">
        <authorList>
            <consortium name="EnsemblMetazoa"/>
        </authorList>
    </citation>
    <scope>IDENTIFICATION</scope>
</reference>
<evidence type="ECO:0000256" key="5">
    <source>
        <dbReference type="ARBA" id="ARBA00022781"/>
    </source>
</evidence>
<organism evidence="10 11">
    <name type="scientific">Cimex lectularius</name>
    <name type="common">Bed bug</name>
    <name type="synonym">Acanthia lectularia</name>
    <dbReference type="NCBI Taxonomy" id="79782"/>
    <lineage>
        <taxon>Eukaryota</taxon>
        <taxon>Metazoa</taxon>
        <taxon>Ecdysozoa</taxon>
        <taxon>Arthropoda</taxon>
        <taxon>Hexapoda</taxon>
        <taxon>Insecta</taxon>
        <taxon>Pterygota</taxon>
        <taxon>Neoptera</taxon>
        <taxon>Paraneoptera</taxon>
        <taxon>Hemiptera</taxon>
        <taxon>Heteroptera</taxon>
        <taxon>Panheteroptera</taxon>
        <taxon>Cimicomorpha</taxon>
        <taxon>Cimicidae</taxon>
        <taxon>Cimex</taxon>
    </lineage>
</organism>
<dbReference type="PANTHER" id="PTHR11629">
    <property type="entry name" value="VACUOLAR PROTON ATPASES"/>
    <property type="match status" value="1"/>
</dbReference>
<keyword evidence="4 9" id="KW-0812">Transmembrane</keyword>
<dbReference type="GO" id="GO:0005886">
    <property type="term" value="C:plasma membrane"/>
    <property type="evidence" value="ECO:0007669"/>
    <property type="project" value="TreeGrafter"/>
</dbReference>
<dbReference type="Proteomes" id="UP000494040">
    <property type="component" value="Unassembled WGS sequence"/>
</dbReference>
<evidence type="ECO:0000313" key="11">
    <source>
        <dbReference type="Proteomes" id="UP000494040"/>
    </source>
</evidence>
<comment type="similarity">
    <text evidence="2 9">Belongs to the V-ATPase 116 kDa subunit family.</text>
</comment>
<evidence type="ECO:0000256" key="2">
    <source>
        <dbReference type="ARBA" id="ARBA00009904"/>
    </source>
</evidence>
<feature type="transmembrane region" description="Helical" evidence="9">
    <location>
        <begin position="438"/>
        <end position="461"/>
    </location>
</feature>
<accession>A0A8I6RDP7</accession>
<feature type="transmembrane region" description="Helical" evidence="9">
    <location>
        <begin position="783"/>
        <end position="800"/>
    </location>
</feature>
<evidence type="ECO:0000256" key="3">
    <source>
        <dbReference type="ARBA" id="ARBA00022448"/>
    </source>
</evidence>
<dbReference type="GO" id="GO:0046961">
    <property type="term" value="F:proton-transporting ATPase activity, rotational mechanism"/>
    <property type="evidence" value="ECO:0007669"/>
    <property type="project" value="InterPro"/>
</dbReference>
<dbReference type="EnsemblMetazoa" id="XM_014385056.1">
    <property type="protein sequence ID" value="XP_014240542.1"/>
    <property type="gene ID" value="LOC106661561"/>
</dbReference>
<keyword evidence="7 9" id="KW-0406">Ion transport</keyword>
<dbReference type="AlphaFoldDB" id="A0A8I6RDP7"/>
<dbReference type="GO" id="GO:0007035">
    <property type="term" value="P:vacuolar acidification"/>
    <property type="evidence" value="ECO:0007669"/>
    <property type="project" value="TreeGrafter"/>
</dbReference>
<protein>
    <recommendedName>
        <fullName evidence="9">V-type proton ATPase subunit a</fullName>
    </recommendedName>
</protein>
<keyword evidence="6 9" id="KW-1133">Transmembrane helix</keyword>
<evidence type="ECO:0000256" key="9">
    <source>
        <dbReference type="RuleBase" id="RU361189"/>
    </source>
</evidence>
<feature type="transmembrane region" description="Helical" evidence="9">
    <location>
        <begin position="563"/>
        <end position="583"/>
    </location>
</feature>